<dbReference type="PANTHER" id="PTHR43668:SF2">
    <property type="entry name" value="ALLANTOINASE"/>
    <property type="match status" value="1"/>
</dbReference>
<evidence type="ECO:0000259" key="11">
    <source>
        <dbReference type="Pfam" id="PF01979"/>
    </source>
</evidence>
<comment type="cofactor">
    <cofactor evidence="1">
        <name>Zn(2+)</name>
        <dbReference type="ChEBI" id="CHEBI:29105"/>
    </cofactor>
</comment>
<dbReference type="InterPro" id="IPR017593">
    <property type="entry name" value="Allantoinase"/>
</dbReference>
<comment type="subunit">
    <text evidence="6">Homotetramer.</text>
</comment>
<accession>A0A2Z4FPK1</accession>
<dbReference type="InterPro" id="IPR011059">
    <property type="entry name" value="Metal-dep_hydrolase_composite"/>
</dbReference>
<dbReference type="InterPro" id="IPR050138">
    <property type="entry name" value="DHOase/Allantoinase_Hydrolase"/>
</dbReference>
<reference evidence="12 13" key="1">
    <citation type="submission" date="2018-06" db="EMBL/GenBank/DDBJ databases">
        <title>Lujinxingia sediminis gen. nov. sp. nov., a new facultative anaerobic member of the class Deltaproteobacteria, and proposal of Lujinxingaceae fam. nov.</title>
        <authorList>
            <person name="Guo L.-Y."/>
            <person name="Li C.-M."/>
            <person name="Wang S."/>
            <person name="Du Z.-J."/>
        </authorList>
    </citation>
    <scope>NUCLEOTIDE SEQUENCE [LARGE SCALE GENOMIC DNA]</scope>
    <source>
        <strain evidence="12 13">FA350</strain>
    </source>
</reference>
<comment type="function">
    <text evidence="2">Catalyzes the reversible cyclization of carbamoyl aspartate to dihydroorotate.</text>
</comment>
<evidence type="ECO:0000256" key="5">
    <source>
        <dbReference type="ARBA" id="ARBA00010368"/>
    </source>
</evidence>
<dbReference type="GO" id="GO:0050897">
    <property type="term" value="F:cobalt ion binding"/>
    <property type="evidence" value="ECO:0007669"/>
    <property type="project" value="InterPro"/>
</dbReference>
<comment type="similarity">
    <text evidence="5">Belongs to the metallo-dependent hydrolases superfamily. Allantoinase family.</text>
</comment>
<dbReference type="SUPFAM" id="SSF51338">
    <property type="entry name" value="Composite domain of metallo-dependent hydrolases"/>
    <property type="match status" value="1"/>
</dbReference>
<comment type="similarity">
    <text evidence="4">Belongs to the metallo-dependent hydrolases superfamily. DHOase family. Class I DHOase subfamily.</text>
</comment>
<dbReference type="Proteomes" id="UP000249799">
    <property type="component" value="Chromosome"/>
</dbReference>
<keyword evidence="8" id="KW-0479">Metal-binding</keyword>
<evidence type="ECO:0000256" key="3">
    <source>
        <dbReference type="ARBA" id="ARBA00004968"/>
    </source>
</evidence>
<dbReference type="GO" id="GO:0008270">
    <property type="term" value="F:zinc ion binding"/>
    <property type="evidence" value="ECO:0007669"/>
    <property type="project" value="InterPro"/>
</dbReference>
<dbReference type="InterPro" id="IPR002195">
    <property type="entry name" value="Dihydroorotase_CS"/>
</dbReference>
<keyword evidence="9 12" id="KW-0378">Hydrolase</keyword>
<dbReference type="InterPro" id="IPR032466">
    <property type="entry name" value="Metal_Hydrolase"/>
</dbReference>
<keyword evidence="13" id="KW-1185">Reference proteome</keyword>
<dbReference type="AlphaFoldDB" id="A0A2Z4FPK1"/>
<dbReference type="NCBIfam" id="TIGR03178">
    <property type="entry name" value="allantoinase"/>
    <property type="match status" value="1"/>
</dbReference>
<evidence type="ECO:0000256" key="2">
    <source>
        <dbReference type="ARBA" id="ARBA00002368"/>
    </source>
</evidence>
<dbReference type="PANTHER" id="PTHR43668">
    <property type="entry name" value="ALLANTOINASE"/>
    <property type="match status" value="1"/>
</dbReference>
<sequence length="448" mass="48075">MAELIIQSRRVVTGEGTRPACLYIQDGRIERVAEYDDIQENIEVLAVGDSVVMPGLIDAHVHINEPGRSDWEGFETATRAAAAGGTTTLVDMPLNSIPATTSVAGLEAKLAAAEGKCHVDVGFWGGLVPGNLEEVAALDAAGVLGFKCFLSPSGVDEFENVSMADVEAAMPLLSELGAPLLCHSELSDVIESAEQVWASGDARHYGLYLASRPPSAEVQAVAGLCEYAGRYGARLHIVHLSSASALPFLRRARERGVDVSVETCPHYLVFSSDQIRNGQTHYKCAPPIRSRGNAEQLWKALAAGEINLIGSDHSPCPPELKCLDSGRFDQAWGGIASLQLSLPIMWTAASARGHSLDELSRWMSAEPAKLAGLSEQKGRVAPGMSADLVIWDPEAEFTVDAQALEHRHKVTPYDGHRLKGVVQMTLLRGEPVYREGAFSTPVGRPILK</sequence>
<comment type="pathway">
    <text evidence="3">Nitrogen metabolism; (S)-allantoin degradation; allantoate from (S)-allantoin: step 1/1.</text>
</comment>
<feature type="domain" description="Amidohydrolase-related" evidence="11">
    <location>
        <begin position="51"/>
        <end position="430"/>
    </location>
</feature>
<name>A0A2Z4FPK1_9DELT</name>
<dbReference type="GO" id="GO:0004038">
    <property type="term" value="F:allantoinase activity"/>
    <property type="evidence" value="ECO:0007669"/>
    <property type="project" value="UniProtKB-EC"/>
</dbReference>
<organism evidence="12 13">
    <name type="scientific">Bradymonas sediminis</name>
    <dbReference type="NCBI Taxonomy" id="1548548"/>
    <lineage>
        <taxon>Bacteria</taxon>
        <taxon>Deltaproteobacteria</taxon>
        <taxon>Bradymonadales</taxon>
        <taxon>Bradymonadaceae</taxon>
        <taxon>Bradymonas</taxon>
    </lineage>
</organism>
<protein>
    <recommendedName>
        <fullName evidence="7">allantoinase</fullName>
        <ecNumber evidence="7">3.5.2.5</ecNumber>
    </recommendedName>
</protein>
<evidence type="ECO:0000256" key="1">
    <source>
        <dbReference type="ARBA" id="ARBA00001947"/>
    </source>
</evidence>
<dbReference type="FunFam" id="3.20.20.140:FF:000032">
    <property type="entry name" value="Allantoinase Dal1"/>
    <property type="match status" value="1"/>
</dbReference>
<dbReference type="GO" id="GO:0006145">
    <property type="term" value="P:purine nucleobase catabolic process"/>
    <property type="evidence" value="ECO:0007669"/>
    <property type="project" value="TreeGrafter"/>
</dbReference>
<evidence type="ECO:0000256" key="9">
    <source>
        <dbReference type="ARBA" id="ARBA00022801"/>
    </source>
</evidence>
<evidence type="ECO:0000256" key="8">
    <source>
        <dbReference type="ARBA" id="ARBA00022723"/>
    </source>
</evidence>
<dbReference type="GO" id="GO:0005737">
    <property type="term" value="C:cytoplasm"/>
    <property type="evidence" value="ECO:0007669"/>
    <property type="project" value="TreeGrafter"/>
</dbReference>
<dbReference type="RefSeq" id="WP_111336751.1">
    <property type="nucleotide sequence ID" value="NZ_CP030032.1"/>
</dbReference>
<dbReference type="EC" id="3.5.2.5" evidence="7"/>
<keyword evidence="10" id="KW-0862">Zinc</keyword>
<dbReference type="EMBL" id="CP030032">
    <property type="protein sequence ID" value="AWV90947.1"/>
    <property type="molecule type" value="Genomic_DNA"/>
</dbReference>
<evidence type="ECO:0000313" key="12">
    <source>
        <dbReference type="EMBL" id="AWV90947.1"/>
    </source>
</evidence>
<evidence type="ECO:0000256" key="10">
    <source>
        <dbReference type="ARBA" id="ARBA00022833"/>
    </source>
</evidence>
<dbReference type="Pfam" id="PF01979">
    <property type="entry name" value="Amidohydro_1"/>
    <property type="match status" value="1"/>
</dbReference>
<dbReference type="PROSITE" id="PS00482">
    <property type="entry name" value="DIHYDROOROTASE_1"/>
    <property type="match status" value="1"/>
</dbReference>
<dbReference type="InterPro" id="IPR018228">
    <property type="entry name" value="DNase_TatD-rel_CS"/>
</dbReference>
<evidence type="ECO:0000256" key="4">
    <source>
        <dbReference type="ARBA" id="ARBA00010286"/>
    </source>
</evidence>
<evidence type="ECO:0000313" key="13">
    <source>
        <dbReference type="Proteomes" id="UP000249799"/>
    </source>
</evidence>
<dbReference type="OrthoDB" id="9803027at2"/>
<evidence type="ECO:0000256" key="6">
    <source>
        <dbReference type="ARBA" id="ARBA00011881"/>
    </source>
</evidence>
<gene>
    <name evidence="12" type="primary">allB</name>
    <name evidence="12" type="ORF">DN745_17090</name>
</gene>
<dbReference type="SUPFAM" id="SSF51556">
    <property type="entry name" value="Metallo-dependent hydrolases"/>
    <property type="match status" value="1"/>
</dbReference>
<dbReference type="InterPro" id="IPR006680">
    <property type="entry name" value="Amidohydro-rel"/>
</dbReference>
<dbReference type="Gene3D" id="3.20.20.140">
    <property type="entry name" value="Metal-dependent hydrolases"/>
    <property type="match status" value="1"/>
</dbReference>
<proteinExistence type="inferred from homology"/>
<dbReference type="KEGG" id="bsed:DN745_17090"/>
<dbReference type="PROSITE" id="PS01137">
    <property type="entry name" value="TATD_1"/>
    <property type="match status" value="1"/>
</dbReference>
<dbReference type="GO" id="GO:0000256">
    <property type="term" value="P:allantoin catabolic process"/>
    <property type="evidence" value="ECO:0007669"/>
    <property type="project" value="InterPro"/>
</dbReference>
<evidence type="ECO:0000256" key="7">
    <source>
        <dbReference type="ARBA" id="ARBA00012863"/>
    </source>
</evidence>